<gene>
    <name evidence="3" type="ORF">ACFSW7_02610</name>
</gene>
<reference evidence="4" key="1">
    <citation type="journal article" date="2019" name="Int. J. Syst. Evol. Microbiol.">
        <title>The Global Catalogue of Microorganisms (GCM) 10K type strain sequencing project: providing services to taxonomists for standard genome sequencing and annotation.</title>
        <authorList>
            <consortium name="The Broad Institute Genomics Platform"/>
            <consortium name="The Broad Institute Genome Sequencing Center for Infectious Disease"/>
            <person name="Wu L."/>
            <person name="Ma J."/>
        </authorList>
    </citation>
    <scope>NUCLEOTIDE SEQUENCE [LARGE SCALE GENOMIC DNA]</scope>
    <source>
        <strain evidence="4">TISTR 1514</strain>
    </source>
</reference>
<protein>
    <submittedName>
        <fullName evidence="3">HNH endonuclease signature motif containing protein</fullName>
    </submittedName>
</protein>
<feature type="domain" description="HNH nuclease" evidence="2">
    <location>
        <begin position="370"/>
        <end position="422"/>
    </location>
</feature>
<keyword evidence="3" id="KW-0540">Nuclease</keyword>
<evidence type="ECO:0000313" key="4">
    <source>
        <dbReference type="Proteomes" id="UP001597492"/>
    </source>
</evidence>
<dbReference type="GO" id="GO:0004519">
    <property type="term" value="F:endonuclease activity"/>
    <property type="evidence" value="ECO:0007669"/>
    <property type="project" value="UniProtKB-KW"/>
</dbReference>
<keyword evidence="3" id="KW-0378">Hydrolase</keyword>
<accession>A0ABW5UUD5</accession>
<keyword evidence="3" id="KW-0255">Endonuclease</keyword>
<organism evidence="3 4">
    <name type="scientific">Gulosibacter faecalis</name>
    <dbReference type="NCBI Taxonomy" id="272240"/>
    <lineage>
        <taxon>Bacteria</taxon>
        <taxon>Bacillati</taxon>
        <taxon>Actinomycetota</taxon>
        <taxon>Actinomycetes</taxon>
        <taxon>Micrococcales</taxon>
        <taxon>Microbacteriaceae</taxon>
        <taxon>Gulosibacter</taxon>
    </lineage>
</organism>
<dbReference type="Gene3D" id="1.10.30.50">
    <property type="match status" value="1"/>
</dbReference>
<dbReference type="SMART" id="SM00507">
    <property type="entry name" value="HNHc"/>
    <property type="match status" value="1"/>
</dbReference>
<feature type="region of interest" description="Disordered" evidence="1">
    <location>
        <begin position="1"/>
        <end position="26"/>
    </location>
</feature>
<dbReference type="Proteomes" id="UP001597492">
    <property type="component" value="Unassembled WGS sequence"/>
</dbReference>
<dbReference type="EMBL" id="JBHUNE010000003">
    <property type="protein sequence ID" value="MFD2757268.1"/>
    <property type="molecule type" value="Genomic_DNA"/>
</dbReference>
<sequence>MNLRIEVIPMAATEPTQGPAESREDPADTALRAALEQFHRDRREQSRIDASHFVTYATIYDAASAHTDRECSPTTSATERAERFAWNLRSVAGEFTVSKQLTDGALINRAHNAHTLFEKFPAWHAALAADEVQVGHVHVVLRCHTPVSDEHLERFGREVLTYAREHTVSSTESFAKQRAASLMRGEFEKAFTVEHEQRRITVQHTEHGMCHLTAYLSSAVGEAIHDLLTVQAKELIAQARAEATERRSEPGFEADRRTLDQQRADIFADTMLTATPQAILDGSNAGAARLRAVVSITTPVLALLDPRLRDPFHRMGGSDTAAGIAMLNGIQPMSAAEARAFAANGELERILTDPITGHVITADRYEPTTSLRRYLRARDVTCRFPGCRRPAVRCETDHTTAWHEGGSTCPGNLAHLCRVHHVQKHQKPWQVRHLGGGRLEWISPLGQVICTVPEPPGPRFVEVHDPPPF</sequence>
<dbReference type="CDD" id="cd00085">
    <property type="entry name" value="HNHc"/>
    <property type="match status" value="1"/>
</dbReference>
<dbReference type="RefSeq" id="WP_019619814.1">
    <property type="nucleotide sequence ID" value="NZ_JBHUNE010000003.1"/>
</dbReference>
<name>A0ABW5UUD5_9MICO</name>
<evidence type="ECO:0000256" key="1">
    <source>
        <dbReference type="SAM" id="MobiDB-lite"/>
    </source>
</evidence>
<evidence type="ECO:0000259" key="2">
    <source>
        <dbReference type="SMART" id="SM00507"/>
    </source>
</evidence>
<proteinExistence type="predicted"/>
<dbReference type="InterPro" id="IPR003615">
    <property type="entry name" value="HNH_nuc"/>
</dbReference>
<evidence type="ECO:0000313" key="3">
    <source>
        <dbReference type="EMBL" id="MFD2757268.1"/>
    </source>
</evidence>
<keyword evidence="4" id="KW-1185">Reference proteome</keyword>
<comment type="caution">
    <text evidence="3">The sequence shown here is derived from an EMBL/GenBank/DDBJ whole genome shotgun (WGS) entry which is preliminary data.</text>
</comment>